<dbReference type="AlphaFoldDB" id="A0A397VCC5"/>
<accession>A0A397VCC5</accession>
<keyword evidence="1" id="KW-0175">Coiled coil</keyword>
<dbReference type="EMBL" id="QKWP01000435">
    <property type="protein sequence ID" value="RIB20120.1"/>
    <property type="molecule type" value="Genomic_DNA"/>
</dbReference>
<evidence type="ECO:0000313" key="2">
    <source>
        <dbReference type="EMBL" id="RIB20120.1"/>
    </source>
</evidence>
<evidence type="ECO:0000313" key="3">
    <source>
        <dbReference type="Proteomes" id="UP000266673"/>
    </source>
</evidence>
<organism evidence="2 3">
    <name type="scientific">Gigaspora rosea</name>
    <dbReference type="NCBI Taxonomy" id="44941"/>
    <lineage>
        <taxon>Eukaryota</taxon>
        <taxon>Fungi</taxon>
        <taxon>Fungi incertae sedis</taxon>
        <taxon>Mucoromycota</taxon>
        <taxon>Glomeromycotina</taxon>
        <taxon>Glomeromycetes</taxon>
        <taxon>Diversisporales</taxon>
        <taxon>Gigasporaceae</taxon>
        <taxon>Gigaspora</taxon>
    </lineage>
</organism>
<reference evidence="2 3" key="1">
    <citation type="submission" date="2018-06" db="EMBL/GenBank/DDBJ databases">
        <title>Comparative genomics reveals the genomic features of Rhizophagus irregularis, R. cerebriforme, R. diaphanum and Gigaspora rosea, and their symbiotic lifestyle signature.</title>
        <authorList>
            <person name="Morin E."/>
            <person name="San Clemente H."/>
            <person name="Chen E.C.H."/>
            <person name="De La Providencia I."/>
            <person name="Hainaut M."/>
            <person name="Kuo A."/>
            <person name="Kohler A."/>
            <person name="Murat C."/>
            <person name="Tang N."/>
            <person name="Roy S."/>
            <person name="Loubradou J."/>
            <person name="Henrissat B."/>
            <person name="Grigoriev I.V."/>
            <person name="Corradi N."/>
            <person name="Roux C."/>
            <person name="Martin F.M."/>
        </authorList>
    </citation>
    <scope>NUCLEOTIDE SEQUENCE [LARGE SCALE GENOMIC DNA]</scope>
    <source>
        <strain evidence="2 3">DAOM 194757</strain>
    </source>
</reference>
<comment type="caution">
    <text evidence="2">The sequence shown here is derived from an EMBL/GenBank/DDBJ whole genome shotgun (WGS) entry which is preliminary data.</text>
</comment>
<keyword evidence="3" id="KW-1185">Reference proteome</keyword>
<evidence type="ECO:0000256" key="1">
    <source>
        <dbReference type="SAM" id="Coils"/>
    </source>
</evidence>
<dbReference type="OrthoDB" id="2424457at2759"/>
<name>A0A397VCC5_9GLOM</name>
<dbReference type="Proteomes" id="UP000266673">
    <property type="component" value="Unassembled WGS sequence"/>
</dbReference>
<feature type="coiled-coil region" evidence="1">
    <location>
        <begin position="159"/>
        <end position="186"/>
    </location>
</feature>
<feature type="coiled-coil region" evidence="1">
    <location>
        <begin position="22"/>
        <end position="55"/>
    </location>
</feature>
<protein>
    <submittedName>
        <fullName evidence="2">Uncharacterized protein</fullName>
    </submittedName>
</protein>
<gene>
    <name evidence="2" type="ORF">C2G38_1219086</name>
</gene>
<sequence length="347" mass="40635">MLETVQNLNNEIKLVEMAFELYNEYQNDKEKLGKLNNAIKQAEDDIKKLKSYEESIYSQIIPMIEKMQNDISNLGNQIDKKSHVFLDLSKWQVRSSLNEIKIILRQISKGFPEIRDYLTSYMDKLDEGMTTIINIYDRIQSYYDQSRLANYIANISSPTNTIEIENERLKKEIEKLEREIKVNIILGNYKKAISAFRQWAFPFAHLYSNANLLPLNNSDETIASIIQQIADLKLDIKKDNATINNKKDEILMKGNFRPFVEWENKKYHQEISELLNGEEITIKADIEESDRNKSAIKFDKIKIRFKSIDKSMQNEIDSIIKSFDVTMIHLGNSYYRFGDEFHVITSA</sequence>
<proteinExistence type="predicted"/>